<keyword evidence="6 12" id="KW-0479">Metal-binding</keyword>
<evidence type="ECO:0000313" key="15">
    <source>
        <dbReference type="Proteomes" id="UP000178943"/>
    </source>
</evidence>
<feature type="transmembrane region" description="Helical" evidence="12">
    <location>
        <begin position="159"/>
        <end position="179"/>
    </location>
</feature>
<dbReference type="InterPro" id="IPR050083">
    <property type="entry name" value="HtpX_protease"/>
</dbReference>
<dbReference type="STRING" id="1817863.A2Y62_08705"/>
<dbReference type="GO" id="GO:0008270">
    <property type="term" value="F:zinc ion binding"/>
    <property type="evidence" value="ECO:0007669"/>
    <property type="project" value="UniProtKB-UniRule"/>
</dbReference>
<evidence type="ECO:0000259" key="13">
    <source>
        <dbReference type="Pfam" id="PF01435"/>
    </source>
</evidence>
<dbReference type="EMBL" id="MFGW01000105">
    <property type="protein sequence ID" value="OGF65761.1"/>
    <property type="molecule type" value="Genomic_DNA"/>
</dbReference>
<keyword evidence="4 12" id="KW-0645">Protease</keyword>
<dbReference type="InterPro" id="IPR001915">
    <property type="entry name" value="Peptidase_M48"/>
</dbReference>
<feature type="transmembrane region" description="Helical" evidence="12">
    <location>
        <begin position="17"/>
        <end position="39"/>
    </location>
</feature>
<feature type="binding site" evidence="12">
    <location>
        <position position="229"/>
    </location>
    <ligand>
        <name>Zn(2+)</name>
        <dbReference type="ChEBI" id="CHEBI:29105"/>
        <note>catalytic</note>
    </ligand>
</feature>
<keyword evidence="3 12" id="KW-1003">Cell membrane</keyword>
<evidence type="ECO:0000256" key="4">
    <source>
        <dbReference type="ARBA" id="ARBA00022670"/>
    </source>
</evidence>
<dbReference type="CDD" id="cd07340">
    <property type="entry name" value="M48B_Htpx_like"/>
    <property type="match status" value="1"/>
</dbReference>
<protein>
    <recommendedName>
        <fullName evidence="12">Protease HtpX homolog</fullName>
        <ecNumber evidence="12">3.4.24.-</ecNumber>
    </recommendedName>
</protein>
<dbReference type="GO" id="GO:0004222">
    <property type="term" value="F:metalloendopeptidase activity"/>
    <property type="evidence" value="ECO:0007669"/>
    <property type="project" value="UniProtKB-UniRule"/>
</dbReference>
<comment type="caution">
    <text evidence="14">The sequence shown here is derived from an EMBL/GenBank/DDBJ whole genome shotgun (WGS) entry which is preliminary data.</text>
</comment>
<organism evidence="14 15">
    <name type="scientific">Candidatus Fischerbacteria bacterium RBG_13_37_8</name>
    <dbReference type="NCBI Taxonomy" id="1817863"/>
    <lineage>
        <taxon>Bacteria</taxon>
        <taxon>Candidatus Fischeribacteriota</taxon>
    </lineage>
</organism>
<keyword evidence="9 12" id="KW-1133">Transmembrane helix</keyword>
<reference evidence="14 15" key="1">
    <citation type="journal article" date="2016" name="Nat. Commun.">
        <title>Thousands of microbial genomes shed light on interconnected biogeochemical processes in an aquifer system.</title>
        <authorList>
            <person name="Anantharaman K."/>
            <person name="Brown C.T."/>
            <person name="Hug L.A."/>
            <person name="Sharon I."/>
            <person name="Castelle C.J."/>
            <person name="Probst A.J."/>
            <person name="Thomas B.C."/>
            <person name="Singh A."/>
            <person name="Wilkins M.J."/>
            <person name="Karaoz U."/>
            <person name="Brodie E.L."/>
            <person name="Williams K.H."/>
            <person name="Hubbard S.S."/>
            <person name="Banfield J.F."/>
        </authorList>
    </citation>
    <scope>NUCLEOTIDE SEQUENCE [LARGE SCALE GENOMIC DNA]</scope>
</reference>
<dbReference type="Pfam" id="PF01435">
    <property type="entry name" value="Peptidase_M48"/>
    <property type="match status" value="1"/>
</dbReference>
<feature type="binding site" evidence="12">
    <location>
        <position position="149"/>
    </location>
    <ligand>
        <name>Zn(2+)</name>
        <dbReference type="ChEBI" id="CHEBI:29105"/>
        <note>catalytic</note>
    </ligand>
</feature>
<keyword evidence="5 12" id="KW-0812">Transmembrane</keyword>
<evidence type="ECO:0000256" key="6">
    <source>
        <dbReference type="ARBA" id="ARBA00022723"/>
    </source>
</evidence>
<feature type="transmembrane region" description="Helical" evidence="12">
    <location>
        <begin position="45"/>
        <end position="64"/>
    </location>
</feature>
<dbReference type="Proteomes" id="UP000178943">
    <property type="component" value="Unassembled WGS sequence"/>
</dbReference>
<evidence type="ECO:0000313" key="14">
    <source>
        <dbReference type="EMBL" id="OGF65761.1"/>
    </source>
</evidence>
<comment type="similarity">
    <text evidence="2 12">Belongs to the peptidase M48B family.</text>
</comment>
<dbReference type="HAMAP" id="MF_00188">
    <property type="entry name" value="Pept_M48_protease_HtpX"/>
    <property type="match status" value="1"/>
</dbReference>
<sequence length="310" mass="34439">MAYDFWAQRDKNIKKTIFLVLIFIILLGLIGYGVDVLYLGSKFPIITIIAVAVALIQSLVAYYVGDKLVLATVGAQPVDMSVPQEKQLYNVVKEMTIASGLPMPKVYIFAEDSPNAFATGRDEYHSSIAVTDGLLYTMDREELQGVIAHEMAHIRNRDILTMMIVSALLGAIILIADWARRIMFYGGRGSRRRSSGSGNAIVLVVFILLVILAPIIARLLALAVSRTREYMADAGSVEFTRNPEALAKALEKISTHADRVVDKATQGTAHLFFFDPLKRKLNESESFVAELFSTHPPVRKRIELLRNVPK</sequence>
<feature type="active site" evidence="12">
    <location>
        <position position="150"/>
    </location>
</feature>
<dbReference type="EC" id="3.4.24.-" evidence="12"/>
<dbReference type="AlphaFoldDB" id="A0A1F5VRT0"/>
<gene>
    <name evidence="12" type="primary">htpX</name>
    <name evidence="14" type="ORF">A2Y62_08705</name>
</gene>
<evidence type="ECO:0000256" key="10">
    <source>
        <dbReference type="ARBA" id="ARBA00023049"/>
    </source>
</evidence>
<dbReference type="InterPro" id="IPR022919">
    <property type="entry name" value="Pept_M48_protease_HtpX"/>
</dbReference>
<feature type="transmembrane region" description="Helical" evidence="12">
    <location>
        <begin position="199"/>
        <end position="221"/>
    </location>
</feature>
<dbReference type="GO" id="GO:0006508">
    <property type="term" value="P:proteolysis"/>
    <property type="evidence" value="ECO:0007669"/>
    <property type="project" value="UniProtKB-KW"/>
</dbReference>
<evidence type="ECO:0000256" key="5">
    <source>
        <dbReference type="ARBA" id="ARBA00022692"/>
    </source>
</evidence>
<dbReference type="PANTHER" id="PTHR43221:SF1">
    <property type="entry name" value="PROTEASE HTPX"/>
    <property type="match status" value="1"/>
</dbReference>
<dbReference type="GO" id="GO:0005886">
    <property type="term" value="C:plasma membrane"/>
    <property type="evidence" value="ECO:0007669"/>
    <property type="project" value="UniProtKB-SubCell"/>
</dbReference>
<evidence type="ECO:0000256" key="7">
    <source>
        <dbReference type="ARBA" id="ARBA00022801"/>
    </source>
</evidence>
<keyword evidence="8 12" id="KW-0862">Zinc</keyword>
<feature type="domain" description="Peptidase M48" evidence="13">
    <location>
        <begin position="84"/>
        <end position="307"/>
    </location>
</feature>
<feature type="binding site" evidence="12">
    <location>
        <position position="153"/>
    </location>
    <ligand>
        <name>Zn(2+)</name>
        <dbReference type="ChEBI" id="CHEBI:29105"/>
        <note>catalytic</note>
    </ligand>
</feature>
<keyword evidence="7 12" id="KW-0378">Hydrolase</keyword>
<comment type="cofactor">
    <cofactor evidence="12">
        <name>Zn(2+)</name>
        <dbReference type="ChEBI" id="CHEBI:29105"/>
    </cofactor>
    <text evidence="12">Binds 1 zinc ion per subunit.</text>
</comment>
<comment type="subcellular location">
    <subcellularLocation>
        <location evidence="1 12">Cell membrane</location>
        <topology evidence="1 12">Multi-pass membrane protein</topology>
    </subcellularLocation>
</comment>
<dbReference type="PANTHER" id="PTHR43221">
    <property type="entry name" value="PROTEASE HTPX"/>
    <property type="match status" value="1"/>
</dbReference>
<dbReference type="Gene3D" id="3.30.2010.10">
    <property type="entry name" value="Metalloproteases ('zincins'), catalytic domain"/>
    <property type="match status" value="1"/>
</dbReference>
<evidence type="ECO:0000256" key="3">
    <source>
        <dbReference type="ARBA" id="ARBA00022475"/>
    </source>
</evidence>
<name>A0A1F5VRT0_9BACT</name>
<evidence type="ECO:0000256" key="8">
    <source>
        <dbReference type="ARBA" id="ARBA00022833"/>
    </source>
</evidence>
<evidence type="ECO:0000256" key="1">
    <source>
        <dbReference type="ARBA" id="ARBA00004651"/>
    </source>
</evidence>
<evidence type="ECO:0000256" key="12">
    <source>
        <dbReference type="HAMAP-Rule" id="MF_00188"/>
    </source>
</evidence>
<keyword evidence="11 12" id="KW-0472">Membrane</keyword>
<evidence type="ECO:0000256" key="2">
    <source>
        <dbReference type="ARBA" id="ARBA00009779"/>
    </source>
</evidence>
<evidence type="ECO:0000256" key="9">
    <source>
        <dbReference type="ARBA" id="ARBA00022989"/>
    </source>
</evidence>
<accession>A0A1F5VRT0</accession>
<evidence type="ECO:0000256" key="11">
    <source>
        <dbReference type="ARBA" id="ARBA00023136"/>
    </source>
</evidence>
<proteinExistence type="inferred from homology"/>
<keyword evidence="10 12" id="KW-0482">Metalloprotease</keyword>